<dbReference type="SUPFAM" id="SSF53850">
    <property type="entry name" value="Periplasmic binding protein-like II"/>
    <property type="match status" value="1"/>
</dbReference>
<dbReference type="InterPro" id="IPR052192">
    <property type="entry name" value="Insect_Ionotropic_Sensory_Rcpt"/>
</dbReference>
<keyword evidence="3" id="KW-1003">Cell membrane</keyword>
<name>A0AAN9TTQ7_9HEMI</name>
<evidence type="ECO:0000313" key="11">
    <source>
        <dbReference type="EMBL" id="KAK7604001.1"/>
    </source>
</evidence>
<feature type="transmembrane region" description="Helical" evidence="9">
    <location>
        <begin position="250"/>
        <end position="276"/>
    </location>
</feature>
<evidence type="ECO:0000256" key="5">
    <source>
        <dbReference type="ARBA" id="ARBA00022989"/>
    </source>
</evidence>
<reference evidence="11 12" key="1">
    <citation type="submission" date="2024-03" db="EMBL/GenBank/DDBJ databases">
        <title>Adaptation during the transition from Ophiocordyceps entomopathogen to insect associate is accompanied by gene loss and intensified selection.</title>
        <authorList>
            <person name="Ward C.M."/>
            <person name="Onetto C.A."/>
            <person name="Borneman A.R."/>
        </authorList>
    </citation>
    <scope>NUCLEOTIDE SEQUENCE [LARGE SCALE GENOMIC DNA]</scope>
    <source>
        <strain evidence="11">AWRI1</strain>
        <tissue evidence="11">Single Adult Female</tissue>
    </source>
</reference>
<evidence type="ECO:0000256" key="4">
    <source>
        <dbReference type="ARBA" id="ARBA00022692"/>
    </source>
</evidence>
<evidence type="ECO:0000256" key="1">
    <source>
        <dbReference type="ARBA" id="ARBA00004651"/>
    </source>
</evidence>
<keyword evidence="6 9" id="KW-0472">Membrane</keyword>
<keyword evidence="8" id="KW-0325">Glycoprotein</keyword>
<dbReference type="Gene3D" id="1.10.287.70">
    <property type="match status" value="1"/>
</dbReference>
<comment type="similarity">
    <text evidence="2">Belongs to the glutamate-gated ion channel (TC 1.A.10.1) family.</text>
</comment>
<evidence type="ECO:0000256" key="7">
    <source>
        <dbReference type="ARBA" id="ARBA00023170"/>
    </source>
</evidence>
<keyword evidence="12" id="KW-1185">Reference proteome</keyword>
<dbReference type="PANTHER" id="PTHR42643">
    <property type="entry name" value="IONOTROPIC RECEPTOR 20A-RELATED"/>
    <property type="match status" value="1"/>
</dbReference>
<proteinExistence type="inferred from homology"/>
<accession>A0AAN9TTQ7</accession>
<feature type="transmembrane region" description="Helical" evidence="9">
    <location>
        <begin position="220"/>
        <end position="238"/>
    </location>
</feature>
<keyword evidence="7" id="KW-0675">Receptor</keyword>
<keyword evidence="4 9" id="KW-0812">Transmembrane</keyword>
<organism evidence="11 12">
    <name type="scientific">Parthenolecanium corni</name>
    <dbReference type="NCBI Taxonomy" id="536013"/>
    <lineage>
        <taxon>Eukaryota</taxon>
        <taxon>Metazoa</taxon>
        <taxon>Ecdysozoa</taxon>
        <taxon>Arthropoda</taxon>
        <taxon>Hexapoda</taxon>
        <taxon>Insecta</taxon>
        <taxon>Pterygota</taxon>
        <taxon>Neoptera</taxon>
        <taxon>Paraneoptera</taxon>
        <taxon>Hemiptera</taxon>
        <taxon>Sternorrhyncha</taxon>
        <taxon>Coccoidea</taxon>
        <taxon>Coccidae</taxon>
        <taxon>Parthenolecanium</taxon>
    </lineage>
</organism>
<evidence type="ECO:0000256" key="3">
    <source>
        <dbReference type="ARBA" id="ARBA00022475"/>
    </source>
</evidence>
<sequence length="540" mass="61165">MVSSFVQTLLINLCTNYPPSNETVTEPPPWKWVPEKKHLHHGNSTEFECSLKSSDQIKNELLKGKRLRVATLPDRAPLSYITQEKNSTIIKGHGIAFEILNTLSEKFGFTYDVFVPARRTLMNEKGGILHMLTQGEVDMIAAFIPILPGLQNVVQWGVELSHFEYVVMMKRPKESASGSGLLAPFEIEVWLLILVSLVIVGPIIHGIMKLRSRLSGGSKVFSLGSCIWFVYGALMKQGSSLSPDNEPARIIFASWWLFIMILTSFYTANLTAFLTLSRFTLPIQNVEDIANPIYRWAALEGDAIEYSVREDYDLYALRQSWSEGRGKFINTVDSFRIKPLIAEGVLLLHERNWLNFFMLNIERGVGNEKEHCKYVLTTKSYLTRSLSFAFPKHSILPQIFNADMLSYVESGIIKFLLTKDLPEATICPLNLGSKERKLRSSDLLTTYAIIIAGFVFASIIFCVELTKKLCQKEIKPSKHHRKREALLFQLKNKPAVNMFLHDREAFVAALKSDCGGMKNLYGEPKPILKNKLSAIIFSKM</sequence>
<dbReference type="EMBL" id="JBBCAQ010000004">
    <property type="protein sequence ID" value="KAK7604001.1"/>
    <property type="molecule type" value="Genomic_DNA"/>
</dbReference>
<feature type="transmembrane region" description="Helical" evidence="9">
    <location>
        <begin position="443"/>
        <end position="461"/>
    </location>
</feature>
<feature type="transmembrane region" description="Helical" evidence="9">
    <location>
        <begin position="189"/>
        <end position="208"/>
    </location>
</feature>
<evidence type="ECO:0000256" key="6">
    <source>
        <dbReference type="ARBA" id="ARBA00023136"/>
    </source>
</evidence>
<dbReference type="GO" id="GO:0005886">
    <property type="term" value="C:plasma membrane"/>
    <property type="evidence" value="ECO:0007669"/>
    <property type="project" value="UniProtKB-SubCell"/>
</dbReference>
<gene>
    <name evidence="11" type="ORF">V9T40_004274</name>
</gene>
<dbReference type="Proteomes" id="UP001367676">
    <property type="component" value="Unassembled WGS sequence"/>
</dbReference>
<evidence type="ECO:0000256" key="9">
    <source>
        <dbReference type="SAM" id="Phobius"/>
    </source>
</evidence>
<dbReference type="GO" id="GO:0050906">
    <property type="term" value="P:detection of stimulus involved in sensory perception"/>
    <property type="evidence" value="ECO:0007669"/>
    <property type="project" value="UniProtKB-ARBA"/>
</dbReference>
<comment type="subcellular location">
    <subcellularLocation>
        <location evidence="1">Cell membrane</location>
        <topology evidence="1">Multi-pass membrane protein</topology>
    </subcellularLocation>
</comment>
<dbReference type="AlphaFoldDB" id="A0AAN9TTQ7"/>
<comment type="caution">
    <text evidence="11">The sequence shown here is derived from an EMBL/GenBank/DDBJ whole genome shotgun (WGS) entry which is preliminary data.</text>
</comment>
<keyword evidence="5 9" id="KW-1133">Transmembrane helix</keyword>
<evidence type="ECO:0000259" key="10">
    <source>
        <dbReference type="Pfam" id="PF00060"/>
    </source>
</evidence>
<dbReference type="Gene3D" id="3.40.190.10">
    <property type="entry name" value="Periplasmic binding protein-like II"/>
    <property type="match status" value="1"/>
</dbReference>
<evidence type="ECO:0000313" key="12">
    <source>
        <dbReference type="Proteomes" id="UP001367676"/>
    </source>
</evidence>
<feature type="domain" description="Ionotropic glutamate receptor C-terminal" evidence="10">
    <location>
        <begin position="187"/>
        <end position="424"/>
    </location>
</feature>
<protein>
    <recommendedName>
        <fullName evidence="10">Ionotropic glutamate receptor C-terminal domain-containing protein</fullName>
    </recommendedName>
</protein>
<dbReference type="PANTHER" id="PTHR42643:SF24">
    <property type="entry name" value="IONOTROPIC RECEPTOR 60A"/>
    <property type="match status" value="1"/>
</dbReference>
<dbReference type="GO" id="GO:0015276">
    <property type="term" value="F:ligand-gated monoatomic ion channel activity"/>
    <property type="evidence" value="ECO:0007669"/>
    <property type="project" value="InterPro"/>
</dbReference>
<dbReference type="Pfam" id="PF00060">
    <property type="entry name" value="Lig_chan"/>
    <property type="match status" value="1"/>
</dbReference>
<evidence type="ECO:0000256" key="2">
    <source>
        <dbReference type="ARBA" id="ARBA00008685"/>
    </source>
</evidence>
<dbReference type="InterPro" id="IPR001320">
    <property type="entry name" value="Iontro_rcpt_C"/>
</dbReference>
<evidence type="ECO:0000256" key="8">
    <source>
        <dbReference type="ARBA" id="ARBA00023180"/>
    </source>
</evidence>